<dbReference type="PANTHER" id="PTHR30474">
    <property type="entry name" value="CELL CYCLE PROTEIN"/>
    <property type="match status" value="1"/>
</dbReference>
<accession>A0A437S744</accession>
<protein>
    <recommendedName>
        <fullName evidence="9">FtsW/RodA/SpoVE family cell cycle protein</fullName>
    </recommendedName>
</protein>
<feature type="transmembrane region" description="Helical" evidence="6">
    <location>
        <begin position="226"/>
        <end position="242"/>
    </location>
</feature>
<evidence type="ECO:0008006" key="9">
    <source>
        <dbReference type="Google" id="ProtNLM"/>
    </source>
</evidence>
<dbReference type="GO" id="GO:0032153">
    <property type="term" value="C:cell division site"/>
    <property type="evidence" value="ECO:0007669"/>
    <property type="project" value="TreeGrafter"/>
</dbReference>
<gene>
    <name evidence="7" type="ORF">EF514_05705</name>
</gene>
<keyword evidence="5 6" id="KW-0472">Membrane</keyword>
<evidence type="ECO:0000256" key="4">
    <source>
        <dbReference type="ARBA" id="ARBA00022989"/>
    </source>
</evidence>
<dbReference type="GO" id="GO:0005886">
    <property type="term" value="C:plasma membrane"/>
    <property type="evidence" value="ECO:0007669"/>
    <property type="project" value="TreeGrafter"/>
</dbReference>
<feature type="transmembrane region" description="Helical" evidence="6">
    <location>
        <begin position="332"/>
        <end position="360"/>
    </location>
</feature>
<feature type="transmembrane region" description="Helical" evidence="6">
    <location>
        <begin position="203"/>
        <end position="220"/>
    </location>
</feature>
<dbReference type="NCBIfam" id="NF038403">
    <property type="entry name" value="perm_prefix_1"/>
    <property type="match status" value="1"/>
</dbReference>
<evidence type="ECO:0000256" key="1">
    <source>
        <dbReference type="ARBA" id="ARBA00004141"/>
    </source>
</evidence>
<dbReference type="OrthoDB" id="9802195at2"/>
<keyword evidence="4 6" id="KW-1133">Transmembrane helix</keyword>
<evidence type="ECO:0000313" key="8">
    <source>
        <dbReference type="Proteomes" id="UP000288812"/>
    </source>
</evidence>
<feature type="transmembrane region" description="Helical" evidence="6">
    <location>
        <begin position="372"/>
        <end position="392"/>
    </location>
</feature>
<evidence type="ECO:0000256" key="6">
    <source>
        <dbReference type="SAM" id="Phobius"/>
    </source>
</evidence>
<dbReference type="EMBL" id="RLIH01000006">
    <property type="protein sequence ID" value="RVU54814.1"/>
    <property type="molecule type" value="Genomic_DNA"/>
</dbReference>
<dbReference type="GO" id="GO:0008360">
    <property type="term" value="P:regulation of cell shape"/>
    <property type="evidence" value="ECO:0007669"/>
    <property type="project" value="UniProtKB-KW"/>
</dbReference>
<comment type="subcellular location">
    <subcellularLocation>
        <location evidence="1">Membrane</location>
        <topology evidence="1">Multi-pass membrane protein</topology>
    </subcellularLocation>
</comment>
<feature type="transmembrane region" description="Helical" evidence="6">
    <location>
        <begin position="175"/>
        <end position="194"/>
    </location>
</feature>
<organism evidence="7 8">
    <name type="scientific">Anaerosphaera multitolerans</name>
    <dbReference type="NCBI Taxonomy" id="2487351"/>
    <lineage>
        <taxon>Bacteria</taxon>
        <taxon>Bacillati</taxon>
        <taxon>Bacillota</taxon>
        <taxon>Tissierellia</taxon>
        <taxon>Tissierellales</taxon>
        <taxon>Peptoniphilaceae</taxon>
        <taxon>Anaerosphaera</taxon>
    </lineage>
</organism>
<evidence type="ECO:0000256" key="2">
    <source>
        <dbReference type="ARBA" id="ARBA00022692"/>
    </source>
</evidence>
<keyword evidence="2 6" id="KW-0812">Transmembrane</keyword>
<dbReference type="InterPro" id="IPR047928">
    <property type="entry name" value="Perm_prefix_1"/>
</dbReference>
<feature type="transmembrane region" description="Helical" evidence="6">
    <location>
        <begin position="404"/>
        <end position="425"/>
    </location>
</feature>
<feature type="transmembrane region" description="Helical" evidence="6">
    <location>
        <begin position="93"/>
        <end position="111"/>
    </location>
</feature>
<dbReference type="GO" id="GO:0015648">
    <property type="term" value="F:lipid-linked peptidoglycan transporter activity"/>
    <property type="evidence" value="ECO:0007669"/>
    <property type="project" value="TreeGrafter"/>
</dbReference>
<name>A0A437S744_9FIRM</name>
<feature type="transmembrane region" description="Helical" evidence="6">
    <location>
        <begin position="152"/>
        <end position="169"/>
    </location>
</feature>
<reference evidence="7 8" key="1">
    <citation type="submission" date="2018-11" db="EMBL/GenBank/DDBJ databases">
        <title>Genome sequencing and assembly of Anaerosphaera sp. nov., GS7-6-2.</title>
        <authorList>
            <person name="Rettenmaier R."/>
            <person name="Liebl W."/>
            <person name="Zverlov V."/>
        </authorList>
    </citation>
    <scope>NUCLEOTIDE SEQUENCE [LARGE SCALE GENOMIC DNA]</scope>
    <source>
        <strain evidence="7 8">GS7-6-2</strain>
    </source>
</reference>
<comment type="caution">
    <text evidence="7">The sequence shown here is derived from an EMBL/GenBank/DDBJ whole genome shotgun (WGS) entry which is preliminary data.</text>
</comment>
<evidence type="ECO:0000313" key="7">
    <source>
        <dbReference type="EMBL" id="RVU54814.1"/>
    </source>
</evidence>
<dbReference type="AlphaFoldDB" id="A0A437S744"/>
<sequence length="448" mass="51603">MQWKRLLEVRTMQSSNRVHTFIEEVCEQICWKKSHKIVSKELENHIEDQFEENIKLGMSEDEATEKAIEEMGNGTVIGLELNEIHRPKSQWKLILTFIFLSLGGLFLRYQYLSNLPIPYYYIGDLRFTIVGIVIMVLAYYINLSTLLKNTKLIYIVTFVITILLMIPIGKYNGAYTLAMRFVVFYPLVFVLVVYSQRGRGYEGYIRSILLMLPLLILALLVRYSSALLLFGISILVILAYALKEEWFKTPKIESFIILIISIIFISVFLFLVYKLLFPQYIEEVVYNKNLLLGNTHPFALVYQTALSGSKFIGRGEFTGGAESLPMYETNGFLTYLILKLGWIFFVFLLVLIVSFAYGIFKLSKRYNTKFGNYISLSIISTFVLQFMLYALFNLGIGFFPPLSLPFISYGSTLQLVNFLLLGILLSTFRHSGIIEDILPDQKKSRTVS</sequence>
<dbReference type="Proteomes" id="UP000288812">
    <property type="component" value="Unassembled WGS sequence"/>
</dbReference>
<feature type="transmembrane region" description="Helical" evidence="6">
    <location>
        <begin position="254"/>
        <end position="273"/>
    </location>
</feature>
<proteinExistence type="predicted"/>
<evidence type="ECO:0000256" key="5">
    <source>
        <dbReference type="ARBA" id="ARBA00023136"/>
    </source>
</evidence>
<keyword evidence="3" id="KW-0133">Cell shape</keyword>
<feature type="transmembrane region" description="Helical" evidence="6">
    <location>
        <begin position="117"/>
        <end position="140"/>
    </location>
</feature>
<dbReference type="GO" id="GO:0051301">
    <property type="term" value="P:cell division"/>
    <property type="evidence" value="ECO:0007669"/>
    <property type="project" value="InterPro"/>
</dbReference>
<keyword evidence="8" id="KW-1185">Reference proteome</keyword>
<dbReference type="InterPro" id="IPR001182">
    <property type="entry name" value="FtsW/RodA"/>
</dbReference>
<evidence type="ECO:0000256" key="3">
    <source>
        <dbReference type="ARBA" id="ARBA00022960"/>
    </source>
</evidence>